<dbReference type="InterPro" id="IPR023168">
    <property type="entry name" value="GatB_Yqey_C_2"/>
</dbReference>
<dbReference type="Gene3D" id="1.10.1510.10">
    <property type="entry name" value="Uncharacterised protein YqeY/AIM41 PF09424, N-terminal domain"/>
    <property type="match status" value="1"/>
</dbReference>
<dbReference type="PANTHER" id="PTHR28055">
    <property type="entry name" value="ALTERED INHERITANCE OF MITOCHONDRIA PROTEIN 41, MITOCHONDRIAL"/>
    <property type="match status" value="1"/>
</dbReference>
<dbReference type="InterPro" id="IPR019004">
    <property type="entry name" value="YqeY/Aim41"/>
</dbReference>
<dbReference type="Pfam" id="PF09424">
    <property type="entry name" value="YqeY"/>
    <property type="match status" value="1"/>
</dbReference>
<name>A0A1G2LR41_9BACT</name>
<organism evidence="1 2">
    <name type="scientific">Candidatus Tagabacteria bacterium RIFCSPLOWO2_01_FULL_39_11</name>
    <dbReference type="NCBI Taxonomy" id="1802295"/>
    <lineage>
        <taxon>Bacteria</taxon>
        <taxon>Candidatus Tagaibacteriota</taxon>
    </lineage>
</organism>
<proteinExistence type="predicted"/>
<reference evidence="1 2" key="1">
    <citation type="journal article" date="2016" name="Nat. Commun.">
        <title>Thousands of microbial genomes shed light on interconnected biogeochemical processes in an aquifer system.</title>
        <authorList>
            <person name="Anantharaman K."/>
            <person name="Brown C.T."/>
            <person name="Hug L.A."/>
            <person name="Sharon I."/>
            <person name="Castelle C.J."/>
            <person name="Probst A.J."/>
            <person name="Thomas B.C."/>
            <person name="Singh A."/>
            <person name="Wilkins M.J."/>
            <person name="Karaoz U."/>
            <person name="Brodie E.L."/>
            <person name="Williams K.H."/>
            <person name="Hubbard S.S."/>
            <person name="Banfield J.F."/>
        </authorList>
    </citation>
    <scope>NUCLEOTIDE SEQUENCE [LARGE SCALE GENOMIC DNA]</scope>
</reference>
<dbReference type="EMBL" id="MHQZ01000017">
    <property type="protein sequence ID" value="OHA14105.1"/>
    <property type="molecule type" value="Genomic_DNA"/>
</dbReference>
<dbReference type="AlphaFoldDB" id="A0A1G2LR41"/>
<dbReference type="SUPFAM" id="SSF89095">
    <property type="entry name" value="GatB/YqeY motif"/>
    <property type="match status" value="1"/>
</dbReference>
<evidence type="ECO:0008006" key="3">
    <source>
        <dbReference type="Google" id="ProtNLM"/>
    </source>
</evidence>
<evidence type="ECO:0000313" key="2">
    <source>
        <dbReference type="Proteomes" id="UP000178302"/>
    </source>
</evidence>
<dbReference type="PANTHER" id="PTHR28055:SF1">
    <property type="entry name" value="ALTERED INHERITANCE OF MITOCHONDRIA PROTEIN 41, MITOCHONDRIAL"/>
    <property type="match status" value="1"/>
</dbReference>
<dbReference type="Gene3D" id="1.10.10.410">
    <property type="match status" value="1"/>
</dbReference>
<accession>A0A1G2LR41</accession>
<comment type="caution">
    <text evidence="1">The sequence shown here is derived from an EMBL/GenBank/DDBJ whole genome shotgun (WGS) entry which is preliminary data.</text>
</comment>
<dbReference type="Proteomes" id="UP000178302">
    <property type="component" value="Unassembled WGS sequence"/>
</dbReference>
<evidence type="ECO:0000313" key="1">
    <source>
        <dbReference type="EMBL" id="OHA14105.1"/>
    </source>
</evidence>
<sequence length="149" mass="16749">MIKRIQSDLKRSLMEKDILRVSTLRLLIAAIKNKEIELGKKKEGVPNDEIIAILRSEIKKRKDAAVGFRGGRREDDAVKEEKEMKILQEYLPEDISDYEIREVVKKAIKKSGASSAHDFGKAMKETMAILKGKASGDKVAVILKEELGV</sequence>
<protein>
    <recommendedName>
        <fullName evidence="3">Glutamyl-tRNA amidotransferase</fullName>
    </recommendedName>
</protein>
<gene>
    <name evidence="1" type="ORF">A2909_02820</name>
</gene>
<dbReference type="GO" id="GO:0016884">
    <property type="term" value="F:carbon-nitrogen ligase activity, with glutamine as amido-N-donor"/>
    <property type="evidence" value="ECO:0007669"/>
    <property type="project" value="InterPro"/>
</dbReference>
<dbReference type="InterPro" id="IPR042184">
    <property type="entry name" value="YqeY/Aim41_N"/>
</dbReference>
<dbReference type="InterPro" id="IPR003789">
    <property type="entry name" value="Asn/Gln_tRNA_amidoTrase-B-like"/>
</dbReference>